<evidence type="ECO:0000256" key="1">
    <source>
        <dbReference type="SAM" id="Phobius"/>
    </source>
</evidence>
<gene>
    <name evidence="2" type="ORF">CCMP2556_LOCUS15830</name>
</gene>
<sequence length="206" mass="23455">MSELPDEDRQETTGSVRKLVGRQCRQVVEESPFEALIEGYDEWRRDHQMRTLQLDILAPMLATWNITVWRLDFGVNEVWSWTLEVSHLQKCPSDVLRSISAGYSGYFFVHANARRTGRKLQRLKKLDPDFGKVLNFVDKHSNAKIVVADVLAQLEAAVALTQKTTNTVAFATWGPVLVAVMGAVLALAIWLRRPWSGTSRRHHKTD</sequence>
<organism evidence="2 3">
    <name type="scientific">Durusdinium trenchii</name>
    <dbReference type="NCBI Taxonomy" id="1381693"/>
    <lineage>
        <taxon>Eukaryota</taxon>
        <taxon>Sar</taxon>
        <taxon>Alveolata</taxon>
        <taxon>Dinophyceae</taxon>
        <taxon>Suessiales</taxon>
        <taxon>Symbiodiniaceae</taxon>
        <taxon>Durusdinium</taxon>
    </lineage>
</organism>
<keyword evidence="1" id="KW-1133">Transmembrane helix</keyword>
<proteinExistence type="predicted"/>
<keyword evidence="3" id="KW-1185">Reference proteome</keyword>
<keyword evidence="1" id="KW-0472">Membrane</keyword>
<evidence type="ECO:0000313" key="2">
    <source>
        <dbReference type="EMBL" id="CAK9024953.1"/>
    </source>
</evidence>
<feature type="transmembrane region" description="Helical" evidence="1">
    <location>
        <begin position="170"/>
        <end position="191"/>
    </location>
</feature>
<reference evidence="2 3" key="1">
    <citation type="submission" date="2024-02" db="EMBL/GenBank/DDBJ databases">
        <authorList>
            <person name="Chen Y."/>
            <person name="Shah S."/>
            <person name="Dougan E. K."/>
            <person name="Thang M."/>
            <person name="Chan C."/>
        </authorList>
    </citation>
    <scope>NUCLEOTIDE SEQUENCE [LARGE SCALE GENOMIC DNA]</scope>
</reference>
<protein>
    <submittedName>
        <fullName evidence="2">Uncharacterized protein</fullName>
    </submittedName>
</protein>
<dbReference type="EMBL" id="CAXAMN010008402">
    <property type="protein sequence ID" value="CAK9024953.1"/>
    <property type="molecule type" value="Genomic_DNA"/>
</dbReference>
<accession>A0ABP0KE23</accession>
<name>A0ABP0KE23_9DINO</name>
<evidence type="ECO:0000313" key="3">
    <source>
        <dbReference type="Proteomes" id="UP001642484"/>
    </source>
</evidence>
<dbReference type="Proteomes" id="UP001642484">
    <property type="component" value="Unassembled WGS sequence"/>
</dbReference>
<keyword evidence="1" id="KW-0812">Transmembrane</keyword>
<comment type="caution">
    <text evidence="2">The sequence shown here is derived from an EMBL/GenBank/DDBJ whole genome shotgun (WGS) entry which is preliminary data.</text>
</comment>